<sequence>MSSVPHIAQVLALPDIHTDGDLVEAIAEGLPSATVRRLEGYGFAAAEIYSVVGPERTLRRRIGEKSPLTAREADGLVRMARIAALADDVFGDREKALRWLRKPKQHLLPGHRDTRPIDLVATEHGARLVENRLRQIQYGIVA</sequence>
<proteinExistence type="predicted"/>
<reference evidence="3" key="1">
    <citation type="journal article" date="2019" name="Int. J. Syst. Evol. Microbiol.">
        <title>The Global Catalogue of Microorganisms (GCM) 10K type strain sequencing project: providing services to taxonomists for standard genome sequencing and annotation.</title>
        <authorList>
            <consortium name="The Broad Institute Genomics Platform"/>
            <consortium name="The Broad Institute Genome Sequencing Center for Infectious Disease"/>
            <person name="Wu L."/>
            <person name="Ma J."/>
        </authorList>
    </citation>
    <scope>NUCLEOTIDE SEQUENCE [LARGE SCALE GENOMIC DNA]</scope>
    <source>
        <strain evidence="3">CCUG 30340</strain>
    </source>
</reference>
<dbReference type="Pfam" id="PF09722">
    <property type="entry name" value="Xre_MbcA_ParS_C"/>
    <property type="match status" value="1"/>
</dbReference>
<dbReference type="EMBL" id="JBHSHD010000006">
    <property type="protein sequence ID" value="MFC4819991.1"/>
    <property type="molecule type" value="Genomic_DNA"/>
</dbReference>
<dbReference type="InterPro" id="IPR011979">
    <property type="entry name" value="Antitox_Xre"/>
</dbReference>
<feature type="domain" description="Antitoxin Xre/MbcA/ParS-like toxin-binding" evidence="1">
    <location>
        <begin position="86"/>
        <end position="139"/>
    </location>
</feature>
<gene>
    <name evidence="2" type="ORF">ACFO6Q_06635</name>
</gene>
<name>A0ABV9QT18_9GAMM</name>
<dbReference type="Proteomes" id="UP001595886">
    <property type="component" value="Unassembled WGS sequence"/>
</dbReference>
<dbReference type="RefSeq" id="WP_380019808.1">
    <property type="nucleotide sequence ID" value="NZ_JBHSHD010000006.1"/>
</dbReference>
<evidence type="ECO:0000313" key="2">
    <source>
        <dbReference type="EMBL" id="MFC4819991.1"/>
    </source>
</evidence>
<accession>A0ABV9QT18</accession>
<protein>
    <submittedName>
        <fullName evidence="2">Antitoxin Xre/MbcA/ParS toxin-binding domain-containing protein</fullName>
    </submittedName>
</protein>
<keyword evidence="3" id="KW-1185">Reference proteome</keyword>
<dbReference type="InterPro" id="IPR024467">
    <property type="entry name" value="Xre/MbcA/ParS-like_toxin-bd"/>
</dbReference>
<evidence type="ECO:0000259" key="1">
    <source>
        <dbReference type="Pfam" id="PF09722"/>
    </source>
</evidence>
<comment type="caution">
    <text evidence="2">The sequence shown here is derived from an EMBL/GenBank/DDBJ whole genome shotgun (WGS) entry which is preliminary data.</text>
</comment>
<evidence type="ECO:0000313" key="3">
    <source>
        <dbReference type="Proteomes" id="UP001595886"/>
    </source>
</evidence>
<dbReference type="NCBIfam" id="TIGR02293">
    <property type="entry name" value="TAS_TIGR02293"/>
    <property type="match status" value="1"/>
</dbReference>
<organism evidence="2 3">
    <name type="scientific">Dokdonella ginsengisoli</name>
    <dbReference type="NCBI Taxonomy" id="363846"/>
    <lineage>
        <taxon>Bacteria</taxon>
        <taxon>Pseudomonadati</taxon>
        <taxon>Pseudomonadota</taxon>
        <taxon>Gammaproteobacteria</taxon>
        <taxon>Lysobacterales</taxon>
        <taxon>Rhodanobacteraceae</taxon>
        <taxon>Dokdonella</taxon>
    </lineage>
</organism>